<evidence type="ECO:0000259" key="8">
    <source>
        <dbReference type="Pfam" id="PF06808"/>
    </source>
</evidence>
<dbReference type="NCBIfam" id="TIGR00786">
    <property type="entry name" value="dctM"/>
    <property type="match status" value="1"/>
</dbReference>
<evidence type="ECO:0000256" key="3">
    <source>
        <dbReference type="ARBA" id="ARBA00022519"/>
    </source>
</evidence>
<name>A0A1I0P5R3_9RHOB</name>
<feature type="transmembrane region" description="Helical" evidence="7">
    <location>
        <begin position="57"/>
        <end position="77"/>
    </location>
</feature>
<comment type="function">
    <text evidence="7">Part of the tripartite ATP-independent periplasmic (TRAP) transport system.</text>
</comment>
<feature type="transmembrane region" description="Helical" evidence="7">
    <location>
        <begin position="147"/>
        <end position="174"/>
    </location>
</feature>
<evidence type="ECO:0000256" key="4">
    <source>
        <dbReference type="ARBA" id="ARBA00022692"/>
    </source>
</evidence>
<feature type="transmembrane region" description="Helical" evidence="7">
    <location>
        <begin position="20"/>
        <end position="45"/>
    </location>
</feature>
<keyword evidence="4 7" id="KW-0812">Transmembrane</keyword>
<dbReference type="STRING" id="364200.SAMN04488515_1030"/>
<keyword evidence="2" id="KW-1003">Cell membrane</keyword>
<keyword evidence="10" id="KW-1185">Reference proteome</keyword>
<keyword evidence="3 7" id="KW-0997">Cell inner membrane</keyword>
<evidence type="ECO:0000256" key="6">
    <source>
        <dbReference type="ARBA" id="ARBA00023136"/>
    </source>
</evidence>
<organism evidence="9 10">
    <name type="scientific">Cognatiyoonia koreensis</name>
    <dbReference type="NCBI Taxonomy" id="364200"/>
    <lineage>
        <taxon>Bacteria</taxon>
        <taxon>Pseudomonadati</taxon>
        <taxon>Pseudomonadota</taxon>
        <taxon>Alphaproteobacteria</taxon>
        <taxon>Rhodobacterales</taxon>
        <taxon>Paracoccaceae</taxon>
        <taxon>Cognatiyoonia</taxon>
    </lineage>
</organism>
<dbReference type="PANTHER" id="PTHR33362">
    <property type="entry name" value="SIALIC ACID TRAP TRANSPORTER PERMEASE PROTEIN SIAT-RELATED"/>
    <property type="match status" value="1"/>
</dbReference>
<evidence type="ECO:0000313" key="10">
    <source>
        <dbReference type="Proteomes" id="UP000199167"/>
    </source>
</evidence>
<dbReference type="Pfam" id="PF06808">
    <property type="entry name" value="DctM"/>
    <property type="match status" value="1"/>
</dbReference>
<protein>
    <recommendedName>
        <fullName evidence="7">TRAP transporter large permease protein</fullName>
    </recommendedName>
</protein>
<keyword evidence="6 7" id="KW-0472">Membrane</keyword>
<reference evidence="9 10" key="1">
    <citation type="submission" date="2016-10" db="EMBL/GenBank/DDBJ databases">
        <authorList>
            <person name="de Groot N.N."/>
        </authorList>
    </citation>
    <scope>NUCLEOTIDE SEQUENCE [LARGE SCALE GENOMIC DNA]</scope>
    <source>
        <strain evidence="9 10">DSM 17925</strain>
    </source>
</reference>
<dbReference type="AlphaFoldDB" id="A0A1I0P5R3"/>
<dbReference type="GO" id="GO:0005886">
    <property type="term" value="C:plasma membrane"/>
    <property type="evidence" value="ECO:0007669"/>
    <property type="project" value="UniProtKB-SubCell"/>
</dbReference>
<comment type="caution">
    <text evidence="7">Lacks conserved residue(s) required for the propagation of feature annotation.</text>
</comment>
<feature type="transmembrane region" description="Helical" evidence="7">
    <location>
        <begin position="346"/>
        <end position="367"/>
    </location>
</feature>
<feature type="transmembrane region" description="Helical" evidence="7">
    <location>
        <begin position="373"/>
        <end position="403"/>
    </location>
</feature>
<evidence type="ECO:0000256" key="2">
    <source>
        <dbReference type="ARBA" id="ARBA00022475"/>
    </source>
</evidence>
<dbReference type="RefSeq" id="WP_242650487.1">
    <property type="nucleotide sequence ID" value="NZ_FOIZ01000001.1"/>
</dbReference>
<feature type="transmembrane region" description="Helical" evidence="7">
    <location>
        <begin position="226"/>
        <end position="245"/>
    </location>
</feature>
<feature type="transmembrane region" description="Helical" evidence="7">
    <location>
        <begin position="186"/>
        <end position="205"/>
    </location>
</feature>
<dbReference type="Proteomes" id="UP000199167">
    <property type="component" value="Unassembled WGS sequence"/>
</dbReference>
<comment type="similarity">
    <text evidence="7">Belongs to the TRAP transporter large permease family.</text>
</comment>
<gene>
    <name evidence="9" type="ORF">SAMN04488515_1030</name>
</gene>
<comment type="subcellular location">
    <subcellularLocation>
        <location evidence="1 7">Cell inner membrane</location>
        <topology evidence="1 7">Multi-pass membrane protein</topology>
    </subcellularLocation>
</comment>
<accession>A0A1I0P5R3</accession>
<dbReference type="InterPro" id="IPR004681">
    <property type="entry name" value="TRAP_DctM"/>
</dbReference>
<dbReference type="InterPro" id="IPR010656">
    <property type="entry name" value="DctM"/>
</dbReference>
<feature type="transmembrane region" description="Helical" evidence="7">
    <location>
        <begin position="289"/>
        <end position="311"/>
    </location>
</feature>
<dbReference type="GO" id="GO:0022857">
    <property type="term" value="F:transmembrane transporter activity"/>
    <property type="evidence" value="ECO:0007669"/>
    <property type="project" value="UniProtKB-UniRule"/>
</dbReference>
<dbReference type="PIRSF" id="PIRSF006066">
    <property type="entry name" value="HI0050"/>
    <property type="match status" value="1"/>
</dbReference>
<sequence length="447" mass="46958">MLEPFLSDFQLGLLSFPVLLALLFARIPLAAAMLVVGLSGSYLVNGNMLMMDNQLKTFAYGTLTNYSLSIIPLFLLMSEFATRGGMSRALFKAAEAWLGHHRGGIAMAAVGGSAGFGAICGSSLATASAMGKVALPELRTAGYSGSLATGALAAGGTLGILIPPSVVLVVYAILAEENIEKLFTAAFIPGFLAMVGYFITISIYARLVPSAGGALPRQPYSIRFKALRDILPVAVIFLLVIGGIYTGAFSPTAAAAVGVAGTAFVAWRSDQLTLSATTESLLATGKTSAMIFFIILAAGIFNAFLSSAFVPQTLAAYFREADLSPWTILVGMLLLYILLGTVMDSLAMIFLTVPIYVPIITGLDFGIPPAEVGIWFGILVLMAAEIGLITPPVGLNLFVINAMARGVTIGETYRGALPFVLSDLVRIALLVAFPPITLWLVRAFYGV</sequence>
<evidence type="ECO:0000256" key="5">
    <source>
        <dbReference type="ARBA" id="ARBA00022989"/>
    </source>
</evidence>
<feature type="domain" description="TRAP C4-dicarboxylate transport system permease DctM subunit" evidence="8">
    <location>
        <begin position="18"/>
        <end position="435"/>
    </location>
</feature>
<keyword evidence="7" id="KW-0813">Transport</keyword>
<comment type="subunit">
    <text evidence="7">The complex comprises the extracytoplasmic solute receptor protein and the two transmembrane proteins.</text>
</comment>
<dbReference type="PANTHER" id="PTHR33362:SF5">
    <property type="entry name" value="C4-DICARBOXYLATE TRAP TRANSPORTER LARGE PERMEASE PROTEIN DCTM"/>
    <property type="match status" value="1"/>
</dbReference>
<feature type="transmembrane region" description="Helical" evidence="7">
    <location>
        <begin position="424"/>
        <end position="445"/>
    </location>
</feature>
<dbReference type="EMBL" id="FOIZ01000001">
    <property type="protein sequence ID" value="SEW09711.1"/>
    <property type="molecule type" value="Genomic_DNA"/>
</dbReference>
<evidence type="ECO:0000256" key="1">
    <source>
        <dbReference type="ARBA" id="ARBA00004429"/>
    </source>
</evidence>
<evidence type="ECO:0000313" key="9">
    <source>
        <dbReference type="EMBL" id="SEW09711.1"/>
    </source>
</evidence>
<proteinExistence type="inferred from homology"/>
<feature type="transmembrane region" description="Helical" evidence="7">
    <location>
        <begin position="323"/>
        <end position="339"/>
    </location>
</feature>
<evidence type="ECO:0000256" key="7">
    <source>
        <dbReference type="RuleBase" id="RU369079"/>
    </source>
</evidence>
<keyword evidence="5 7" id="KW-1133">Transmembrane helix</keyword>